<evidence type="ECO:0000313" key="9">
    <source>
        <dbReference type="Proteomes" id="UP000239504"/>
    </source>
</evidence>
<dbReference type="Gene3D" id="3.10.290.10">
    <property type="entry name" value="RNA-binding S4 domain"/>
    <property type="match status" value="1"/>
</dbReference>
<dbReference type="InterPro" id="IPR006224">
    <property type="entry name" value="PsdUridine_synth_RluA-like_CS"/>
</dbReference>
<feature type="domain" description="Pseudouridine synthase RsuA/RluA-like" evidence="7">
    <location>
        <begin position="107"/>
        <end position="287"/>
    </location>
</feature>
<dbReference type="CDD" id="cd00165">
    <property type="entry name" value="S4"/>
    <property type="match status" value="1"/>
</dbReference>
<dbReference type="PROSITE" id="PS50889">
    <property type="entry name" value="S4"/>
    <property type="match status" value="1"/>
</dbReference>
<evidence type="ECO:0000256" key="6">
    <source>
        <dbReference type="RuleBase" id="RU362028"/>
    </source>
</evidence>
<dbReference type="EMBL" id="PJCH01000005">
    <property type="protein sequence ID" value="PQA88525.1"/>
    <property type="molecule type" value="Genomic_DNA"/>
</dbReference>
<accession>A0A2S7K7P6</accession>
<reference evidence="8 9" key="1">
    <citation type="submission" date="2017-12" db="EMBL/GenBank/DDBJ databases">
        <authorList>
            <person name="Hurst M.R.H."/>
        </authorList>
    </citation>
    <scope>NUCLEOTIDE SEQUENCE [LARGE SCALE GENOMIC DNA]</scope>
    <source>
        <strain evidence="8 9">SY-3-19</strain>
    </source>
</reference>
<dbReference type="PANTHER" id="PTHR21600:SF44">
    <property type="entry name" value="RIBOSOMAL LARGE SUBUNIT PSEUDOURIDINE SYNTHASE D"/>
    <property type="match status" value="1"/>
</dbReference>
<keyword evidence="5" id="KW-0694">RNA-binding</keyword>
<dbReference type="SUPFAM" id="SSF55120">
    <property type="entry name" value="Pseudouridine synthase"/>
    <property type="match status" value="1"/>
</dbReference>
<comment type="similarity">
    <text evidence="1 6">Belongs to the pseudouridine synthase RluA family.</text>
</comment>
<dbReference type="GO" id="GO:0160140">
    <property type="term" value="F:23S rRNA pseudouridine(1911/1915/1917) synthase activity"/>
    <property type="evidence" value="ECO:0007669"/>
    <property type="project" value="UniProtKB-EC"/>
</dbReference>
<dbReference type="SUPFAM" id="SSF55174">
    <property type="entry name" value="Alpha-L RNA-binding motif"/>
    <property type="match status" value="1"/>
</dbReference>
<organism evidence="8 9">
    <name type="scientific">Hyphococcus luteus</name>
    <dbReference type="NCBI Taxonomy" id="2058213"/>
    <lineage>
        <taxon>Bacteria</taxon>
        <taxon>Pseudomonadati</taxon>
        <taxon>Pseudomonadota</taxon>
        <taxon>Alphaproteobacteria</taxon>
        <taxon>Parvularculales</taxon>
        <taxon>Parvularculaceae</taxon>
        <taxon>Hyphococcus</taxon>
    </lineage>
</organism>
<dbReference type="InterPro" id="IPR006145">
    <property type="entry name" value="PsdUridine_synth_RsuA/RluA"/>
</dbReference>
<dbReference type="InterPro" id="IPR006225">
    <property type="entry name" value="PsdUridine_synth_RluC/D"/>
</dbReference>
<dbReference type="Pfam" id="PF00849">
    <property type="entry name" value="PseudoU_synth_2"/>
    <property type="match status" value="1"/>
</dbReference>
<protein>
    <recommendedName>
        <fullName evidence="6">Pseudouridine synthase</fullName>
        <ecNumber evidence="6">5.4.99.-</ecNumber>
    </recommendedName>
</protein>
<dbReference type="PROSITE" id="PS01129">
    <property type="entry name" value="PSI_RLU"/>
    <property type="match status" value="1"/>
</dbReference>
<comment type="catalytic activity">
    <reaction evidence="6">
        <text>a uridine in RNA = a pseudouridine in RNA</text>
        <dbReference type="Rhea" id="RHEA:48348"/>
        <dbReference type="Rhea" id="RHEA-COMP:12068"/>
        <dbReference type="Rhea" id="RHEA-COMP:12069"/>
        <dbReference type="ChEBI" id="CHEBI:65314"/>
        <dbReference type="ChEBI" id="CHEBI:65315"/>
    </reaction>
</comment>
<keyword evidence="2 6" id="KW-0413">Isomerase</keyword>
<dbReference type="Proteomes" id="UP000239504">
    <property type="component" value="Unassembled WGS sequence"/>
</dbReference>
<evidence type="ECO:0000256" key="1">
    <source>
        <dbReference type="ARBA" id="ARBA00010876"/>
    </source>
</evidence>
<evidence type="ECO:0000256" key="5">
    <source>
        <dbReference type="PROSITE-ProRule" id="PRU00182"/>
    </source>
</evidence>
<feature type="active site" evidence="4">
    <location>
        <position position="158"/>
    </location>
</feature>
<dbReference type="EC" id="5.4.99.-" evidence="6"/>
<dbReference type="AlphaFoldDB" id="A0A2S7K7P6"/>
<gene>
    <name evidence="8" type="ORF">CW354_09575</name>
</gene>
<name>A0A2S7K7P6_9PROT</name>
<dbReference type="GO" id="GO:0000455">
    <property type="term" value="P:enzyme-directed rRNA pseudouridine synthesis"/>
    <property type="evidence" value="ECO:0007669"/>
    <property type="project" value="TreeGrafter"/>
</dbReference>
<comment type="function">
    <text evidence="6">Responsible for synthesis of pseudouridine from uracil.</text>
</comment>
<dbReference type="RefSeq" id="WP_104829769.1">
    <property type="nucleotide sequence ID" value="NZ_PJCH01000005.1"/>
</dbReference>
<dbReference type="InterPro" id="IPR050188">
    <property type="entry name" value="RluA_PseudoU_synthase"/>
</dbReference>
<comment type="catalytic activity">
    <reaction evidence="3">
        <text>uridine(1911/1915/1917) in 23S rRNA = pseudouridine(1911/1915/1917) in 23S rRNA</text>
        <dbReference type="Rhea" id="RHEA:42524"/>
        <dbReference type="Rhea" id="RHEA-COMP:10097"/>
        <dbReference type="Rhea" id="RHEA-COMP:10098"/>
        <dbReference type="ChEBI" id="CHEBI:65314"/>
        <dbReference type="ChEBI" id="CHEBI:65315"/>
        <dbReference type="EC" id="5.4.99.23"/>
    </reaction>
</comment>
<sequence>MTADDETLKPGEPLKPDETGAYAFAVNADAAGARLDKWLSDNIAELTRTRLKALIEEGALEKGGEVFTDPSWKLREGERYRLVPPPLVEPAPKPEAIPLDVVYQDDDLIVVNKPAGMVVHPAPGAWTGTLVNALLHHCGDSLSGIGGARRPGVVHRIDKDTSGLLVVAKHDAAHQGLSALFSAHDIERVYEAIAVGAPRPGVGTIDAPIARKPQDRTKMTVVDTMVWDDEADDYVPKHGGRHAVTHYKVIETFGRTRAKLKGDALASLIECTLETGRTHQIRVHLSHIGCPLIGDQSYGRGPGLSGLKPGDPAADCAIETLRNFKRQALHAKVLGFKHPITGEAMRFERAGPEDFQTLLAALRAL</sequence>
<dbReference type="CDD" id="cd02869">
    <property type="entry name" value="PseudoU_synth_RluA_like"/>
    <property type="match status" value="1"/>
</dbReference>
<dbReference type="PANTHER" id="PTHR21600">
    <property type="entry name" value="MITOCHONDRIAL RNA PSEUDOURIDINE SYNTHASE"/>
    <property type="match status" value="1"/>
</dbReference>
<comment type="caution">
    <text evidence="8">The sequence shown here is derived from an EMBL/GenBank/DDBJ whole genome shotgun (WGS) entry which is preliminary data.</text>
</comment>
<dbReference type="InterPro" id="IPR020103">
    <property type="entry name" value="PsdUridine_synth_cat_dom_sf"/>
</dbReference>
<evidence type="ECO:0000313" key="8">
    <source>
        <dbReference type="EMBL" id="PQA88525.1"/>
    </source>
</evidence>
<dbReference type="OrthoDB" id="9807829at2"/>
<evidence type="ECO:0000256" key="3">
    <source>
        <dbReference type="ARBA" id="ARBA00036882"/>
    </source>
</evidence>
<evidence type="ECO:0000256" key="4">
    <source>
        <dbReference type="PIRSR" id="PIRSR606225-1"/>
    </source>
</evidence>
<dbReference type="GO" id="GO:0003723">
    <property type="term" value="F:RNA binding"/>
    <property type="evidence" value="ECO:0007669"/>
    <property type="project" value="UniProtKB-KW"/>
</dbReference>
<dbReference type="NCBIfam" id="TIGR00005">
    <property type="entry name" value="rluA_subfam"/>
    <property type="match status" value="1"/>
</dbReference>
<dbReference type="InterPro" id="IPR036986">
    <property type="entry name" value="S4_RNA-bd_sf"/>
</dbReference>
<dbReference type="Gene3D" id="3.30.2350.10">
    <property type="entry name" value="Pseudouridine synthase"/>
    <property type="match status" value="1"/>
</dbReference>
<proteinExistence type="inferred from homology"/>
<evidence type="ECO:0000259" key="7">
    <source>
        <dbReference type="Pfam" id="PF00849"/>
    </source>
</evidence>
<evidence type="ECO:0000256" key="2">
    <source>
        <dbReference type="ARBA" id="ARBA00023235"/>
    </source>
</evidence>
<keyword evidence="9" id="KW-1185">Reference proteome</keyword>